<evidence type="ECO:0000313" key="3">
    <source>
        <dbReference type="EMBL" id="RBM64270.1"/>
    </source>
</evidence>
<sequence length="355" mass="40296">MLKRFDIRNQRLKNFFLTTLFCLVIALTTLAIWGGTVSDHIAISFGYGYCAFFLSPAISFHWPELPKPVVKLLAFFGTMLFGTLNAYVWLHQKPEFNDYLSFVPVIVLGLVFTSVSFLYLYTYEQKALTQGALEASRYRESKQEKALLLSQLKQLQSQMDPHFLFNTLANINALIPVEPYKAQLMLEKLTDLLRGTMRLRRSNIGDLREEIQLIDAYLGIQKIRLGDRLEYTLPELSEWGTLGMPPMLIQPLVENAVSHGIEPKAEGGTIRMSIEVTDNWFELSVEDNGMSLNDTPKGNGIALQSVRDRLSGLFGHEGLLTVAQNCSGGVTATIRIRLHHLQRLQRSFYAYSHTR</sequence>
<comment type="caution">
    <text evidence="3">The sequence shown here is derived from an EMBL/GenBank/DDBJ whole genome shotgun (WGS) entry which is preliminary data.</text>
</comment>
<evidence type="ECO:0000313" key="4">
    <source>
        <dbReference type="Proteomes" id="UP000252199"/>
    </source>
</evidence>
<dbReference type="EMBL" id="QKKU01000096">
    <property type="protein sequence ID" value="RBM64270.1"/>
    <property type="molecule type" value="Genomic_DNA"/>
</dbReference>
<dbReference type="Pfam" id="PF06580">
    <property type="entry name" value="His_kinase"/>
    <property type="match status" value="1"/>
</dbReference>
<proteinExistence type="predicted"/>
<dbReference type="Pfam" id="PF02518">
    <property type="entry name" value="HATPase_c"/>
    <property type="match status" value="1"/>
</dbReference>
<feature type="domain" description="Histidine kinase/HSP90-like ATPase" evidence="2">
    <location>
        <begin position="244"/>
        <end position="342"/>
    </location>
</feature>
<gene>
    <name evidence="3" type="ORF">DLR72_14870</name>
</gene>
<feature type="transmembrane region" description="Helical" evidence="1">
    <location>
        <begin position="72"/>
        <end position="90"/>
    </location>
</feature>
<dbReference type="PANTHER" id="PTHR34220">
    <property type="entry name" value="SENSOR HISTIDINE KINASE YPDA"/>
    <property type="match status" value="1"/>
</dbReference>
<keyword evidence="3" id="KW-0808">Transferase</keyword>
<dbReference type="InterPro" id="IPR036890">
    <property type="entry name" value="HATPase_C_sf"/>
</dbReference>
<dbReference type="GO" id="GO:0016301">
    <property type="term" value="F:kinase activity"/>
    <property type="evidence" value="ECO:0007669"/>
    <property type="project" value="UniProtKB-KW"/>
</dbReference>
<name>A0ABD7FTK4_9VIBR</name>
<evidence type="ECO:0000259" key="2">
    <source>
        <dbReference type="SMART" id="SM00387"/>
    </source>
</evidence>
<protein>
    <submittedName>
        <fullName evidence="3">Sensor histidine kinase</fullName>
    </submittedName>
</protein>
<reference evidence="3 4" key="1">
    <citation type="submission" date="2018-06" db="EMBL/GenBank/DDBJ databases">
        <title>Draft genome sequences of nine Vibrio sp. clinical isolates from across the United States representing the closest known relative of Vibrio cholerae.</title>
        <authorList>
            <person name="Islam M.T."/>
            <person name="Liang K."/>
            <person name="Im M.S."/>
            <person name="Winkjer J."/>
            <person name="Busby S."/>
            <person name="Batra D."/>
            <person name="Rowe L."/>
            <person name="Tarr C.L."/>
            <person name="Boucher Y."/>
        </authorList>
    </citation>
    <scope>NUCLEOTIDE SEQUENCE [LARGE SCALE GENOMIC DNA]</scope>
    <source>
        <strain evidence="3 4">2017V-1110</strain>
    </source>
</reference>
<dbReference type="Proteomes" id="UP000252199">
    <property type="component" value="Unassembled WGS sequence"/>
</dbReference>
<accession>A0ABD7FTK4</accession>
<keyword evidence="1" id="KW-0812">Transmembrane</keyword>
<dbReference type="SUPFAM" id="SSF55874">
    <property type="entry name" value="ATPase domain of HSP90 chaperone/DNA topoisomerase II/histidine kinase"/>
    <property type="match status" value="1"/>
</dbReference>
<dbReference type="RefSeq" id="WP_113611120.1">
    <property type="nucleotide sequence ID" value="NZ_CAWQMY010000165.1"/>
</dbReference>
<dbReference type="InterPro" id="IPR003594">
    <property type="entry name" value="HATPase_dom"/>
</dbReference>
<organism evidence="3 4">
    <name type="scientific">Vibrio paracholerae</name>
    <dbReference type="NCBI Taxonomy" id="650003"/>
    <lineage>
        <taxon>Bacteria</taxon>
        <taxon>Pseudomonadati</taxon>
        <taxon>Pseudomonadota</taxon>
        <taxon>Gammaproteobacteria</taxon>
        <taxon>Vibrionales</taxon>
        <taxon>Vibrionaceae</taxon>
        <taxon>Vibrio</taxon>
    </lineage>
</organism>
<evidence type="ECO:0000256" key="1">
    <source>
        <dbReference type="SAM" id="Phobius"/>
    </source>
</evidence>
<feature type="transmembrane region" description="Helical" evidence="1">
    <location>
        <begin position="102"/>
        <end position="121"/>
    </location>
</feature>
<feature type="transmembrane region" description="Helical" evidence="1">
    <location>
        <begin position="12"/>
        <end position="35"/>
    </location>
</feature>
<dbReference type="InterPro" id="IPR010559">
    <property type="entry name" value="Sig_transdc_His_kin_internal"/>
</dbReference>
<dbReference type="PANTHER" id="PTHR34220:SF9">
    <property type="entry name" value="SIGNAL TRANSDUCTION HISTIDINE KINASE INTERNAL REGION DOMAIN-CONTAINING PROTEIN"/>
    <property type="match status" value="1"/>
</dbReference>
<keyword evidence="3" id="KW-0418">Kinase</keyword>
<dbReference type="AlphaFoldDB" id="A0ABD7FTK4"/>
<keyword evidence="1" id="KW-0472">Membrane</keyword>
<feature type="transmembrane region" description="Helical" evidence="1">
    <location>
        <begin position="41"/>
        <end position="60"/>
    </location>
</feature>
<dbReference type="SMART" id="SM00387">
    <property type="entry name" value="HATPase_c"/>
    <property type="match status" value="1"/>
</dbReference>
<dbReference type="InterPro" id="IPR050640">
    <property type="entry name" value="Bact_2-comp_sensor_kinase"/>
</dbReference>
<keyword evidence="1" id="KW-1133">Transmembrane helix</keyword>
<dbReference type="Gene3D" id="3.30.565.10">
    <property type="entry name" value="Histidine kinase-like ATPase, C-terminal domain"/>
    <property type="match status" value="1"/>
</dbReference>